<feature type="transmembrane region" description="Helical" evidence="10">
    <location>
        <begin position="64"/>
        <end position="85"/>
    </location>
</feature>
<keyword evidence="6 10" id="KW-0812">Transmembrane</keyword>
<keyword evidence="9" id="KW-0046">Antibiotic resistance</keyword>
<accession>A9FXX5</accession>
<dbReference type="Pfam" id="PF01554">
    <property type="entry name" value="MatE"/>
    <property type="match status" value="2"/>
</dbReference>
<dbReference type="HOGENOM" id="CLU_012893_0_0_7"/>
<feature type="transmembrane region" description="Helical" evidence="10">
    <location>
        <begin position="417"/>
        <end position="436"/>
    </location>
</feature>
<evidence type="ECO:0000256" key="7">
    <source>
        <dbReference type="ARBA" id="ARBA00022989"/>
    </source>
</evidence>
<feature type="transmembrane region" description="Helical" evidence="10">
    <location>
        <begin position="97"/>
        <end position="119"/>
    </location>
</feature>
<keyword evidence="8 10" id="KW-0472">Membrane</keyword>
<dbReference type="NCBIfam" id="TIGR00797">
    <property type="entry name" value="matE"/>
    <property type="match status" value="1"/>
</dbReference>
<reference evidence="11 12" key="1">
    <citation type="journal article" date="2007" name="Nat. Biotechnol.">
        <title>Complete genome sequence of the myxobacterium Sorangium cellulosum.</title>
        <authorList>
            <person name="Schneiker S."/>
            <person name="Perlova O."/>
            <person name="Kaiser O."/>
            <person name="Gerth K."/>
            <person name="Alici A."/>
            <person name="Altmeyer M.O."/>
            <person name="Bartels D."/>
            <person name="Bekel T."/>
            <person name="Beyer S."/>
            <person name="Bode E."/>
            <person name="Bode H.B."/>
            <person name="Bolten C.J."/>
            <person name="Choudhuri J.V."/>
            <person name="Doss S."/>
            <person name="Elnakady Y.A."/>
            <person name="Frank B."/>
            <person name="Gaigalat L."/>
            <person name="Goesmann A."/>
            <person name="Groeger C."/>
            <person name="Gross F."/>
            <person name="Jelsbak L."/>
            <person name="Jelsbak L."/>
            <person name="Kalinowski J."/>
            <person name="Kegler C."/>
            <person name="Knauber T."/>
            <person name="Konietzny S."/>
            <person name="Kopp M."/>
            <person name="Krause L."/>
            <person name="Krug D."/>
            <person name="Linke B."/>
            <person name="Mahmud T."/>
            <person name="Martinez-Arias R."/>
            <person name="McHardy A.C."/>
            <person name="Merai M."/>
            <person name="Meyer F."/>
            <person name="Mormann S."/>
            <person name="Munoz-Dorado J."/>
            <person name="Perez J."/>
            <person name="Pradella S."/>
            <person name="Rachid S."/>
            <person name="Raddatz G."/>
            <person name="Rosenau F."/>
            <person name="Rueckert C."/>
            <person name="Sasse F."/>
            <person name="Scharfe M."/>
            <person name="Schuster S.C."/>
            <person name="Suen G."/>
            <person name="Treuner-Lange A."/>
            <person name="Velicer G.J."/>
            <person name="Vorholter F.-J."/>
            <person name="Weissman K.J."/>
            <person name="Welch R.D."/>
            <person name="Wenzel S.C."/>
            <person name="Whitworth D.E."/>
            <person name="Wilhelm S."/>
            <person name="Wittmann C."/>
            <person name="Bloecker H."/>
            <person name="Puehler A."/>
            <person name="Mueller R."/>
        </authorList>
    </citation>
    <scope>NUCLEOTIDE SEQUENCE [LARGE SCALE GENOMIC DNA]</scope>
    <source>
        <strain evidence="12">So ce56</strain>
    </source>
</reference>
<proteinExistence type="inferred from homology"/>
<keyword evidence="5" id="KW-1003">Cell membrane</keyword>
<keyword evidence="4" id="KW-0813">Transport</keyword>
<feature type="transmembrane region" description="Helical" evidence="10">
    <location>
        <begin position="389"/>
        <end position="411"/>
    </location>
</feature>
<dbReference type="CDD" id="cd13143">
    <property type="entry name" value="MATE_MepA_like"/>
    <property type="match status" value="1"/>
</dbReference>
<feature type="transmembrane region" description="Helical" evidence="10">
    <location>
        <begin position="194"/>
        <end position="216"/>
    </location>
</feature>
<keyword evidence="7 10" id="KW-1133">Transmembrane helix</keyword>
<evidence type="ECO:0000256" key="4">
    <source>
        <dbReference type="ARBA" id="ARBA00022448"/>
    </source>
</evidence>
<dbReference type="OrthoDB" id="9805232at2"/>
<evidence type="ECO:0000256" key="10">
    <source>
        <dbReference type="SAM" id="Phobius"/>
    </source>
</evidence>
<dbReference type="GO" id="GO:0042910">
    <property type="term" value="F:xenobiotic transmembrane transporter activity"/>
    <property type="evidence" value="ECO:0007669"/>
    <property type="project" value="InterPro"/>
</dbReference>
<organism evidence="11 12">
    <name type="scientific">Sorangium cellulosum (strain So ce56)</name>
    <name type="common">Polyangium cellulosum (strain So ce56)</name>
    <dbReference type="NCBI Taxonomy" id="448385"/>
    <lineage>
        <taxon>Bacteria</taxon>
        <taxon>Pseudomonadati</taxon>
        <taxon>Myxococcota</taxon>
        <taxon>Polyangia</taxon>
        <taxon>Polyangiales</taxon>
        <taxon>Polyangiaceae</taxon>
        <taxon>Sorangium</taxon>
    </lineage>
</organism>
<dbReference type="RefSeq" id="WP_012238027.1">
    <property type="nucleotide sequence ID" value="NC_010162.1"/>
</dbReference>
<dbReference type="STRING" id="448385.sce5396"/>
<dbReference type="eggNOG" id="COG0534">
    <property type="taxonomic scope" value="Bacteria"/>
</dbReference>
<dbReference type="PANTHER" id="PTHR43823:SF3">
    <property type="entry name" value="MULTIDRUG EXPORT PROTEIN MEPA"/>
    <property type="match status" value="1"/>
</dbReference>
<dbReference type="PANTHER" id="PTHR43823">
    <property type="entry name" value="SPORULATION PROTEIN YKVU"/>
    <property type="match status" value="1"/>
</dbReference>
<evidence type="ECO:0000313" key="12">
    <source>
        <dbReference type="Proteomes" id="UP000002139"/>
    </source>
</evidence>
<comment type="similarity">
    <text evidence="2">Belongs to the multi antimicrobial extrusion (MATE) (TC 2.A.66.1) family. MepA subfamily.</text>
</comment>
<feature type="transmembrane region" description="Helical" evidence="10">
    <location>
        <begin position="319"/>
        <end position="346"/>
    </location>
</feature>
<evidence type="ECO:0000256" key="1">
    <source>
        <dbReference type="ARBA" id="ARBA00004651"/>
    </source>
</evidence>
<dbReference type="InterPro" id="IPR045070">
    <property type="entry name" value="MATE_MepA-like"/>
</dbReference>
<comment type="subcellular location">
    <subcellularLocation>
        <location evidence="1">Cell membrane</location>
        <topology evidence="1">Multi-pass membrane protein</topology>
    </subcellularLocation>
</comment>
<evidence type="ECO:0000256" key="3">
    <source>
        <dbReference type="ARBA" id="ARBA00022106"/>
    </source>
</evidence>
<evidence type="ECO:0000256" key="5">
    <source>
        <dbReference type="ARBA" id="ARBA00022475"/>
    </source>
</evidence>
<dbReference type="GO" id="GO:0046677">
    <property type="term" value="P:response to antibiotic"/>
    <property type="evidence" value="ECO:0007669"/>
    <property type="project" value="UniProtKB-KW"/>
</dbReference>
<dbReference type="KEGG" id="scl:sce5396"/>
<evidence type="ECO:0000256" key="2">
    <source>
        <dbReference type="ARBA" id="ARBA00008417"/>
    </source>
</evidence>
<feature type="transmembrane region" description="Helical" evidence="10">
    <location>
        <begin position="168"/>
        <end position="188"/>
    </location>
</feature>
<dbReference type="GO" id="GO:0005886">
    <property type="term" value="C:plasma membrane"/>
    <property type="evidence" value="ECO:0007669"/>
    <property type="project" value="UniProtKB-SubCell"/>
</dbReference>
<protein>
    <recommendedName>
        <fullName evidence="3">Multidrug export protein MepA</fullName>
    </recommendedName>
</protein>
<feature type="transmembrane region" description="Helical" evidence="10">
    <location>
        <begin position="139"/>
        <end position="156"/>
    </location>
</feature>
<dbReference type="AlphaFoldDB" id="A9FXX5"/>
<evidence type="ECO:0000256" key="8">
    <source>
        <dbReference type="ARBA" id="ARBA00023136"/>
    </source>
</evidence>
<sequence length="454" mass="47384">MGESSRVEKLGTERVGKLLLEMSSQTTLSLLVFTVYSLTDIYFLSVGVNALAAAAASIISPVQIALGAVATTVGAGGASVVSRALGEQDMEKASRTVASTFLIFWTAALAITVLGSVFIEPLVYLLGATDSVAPYAIEYGRIIFLGAIAGTGYSAIVRADGNAGYSTAMWIIPICVNIVLCWLFILVLQMGVSGAALATVCGQATSAGMGLHFFFFRKNRSYRIKASYFKPDWPIIIEVVKIGTPSLIKSASVSLIAIVTNNLLRRIGGDSALSVFAIVSRLYSGLFAPLTGIVQGMQPLVGYNFGQKKLERVREAIRLSLGAAVVYGSLVCGVCLVMPAALIALLSRESAIIAEGQTALRLLALSYPLTGVAMVTAASFQSVGRAREALLLTLGGILLVKLPVLLLASRLFSLTGIWASEAISELILCIVSFILLKNAGAGSGSGSPAAAARG</sequence>
<name>A9FXX5_SORC5</name>
<dbReference type="PIRSF" id="PIRSF006603">
    <property type="entry name" value="DinF"/>
    <property type="match status" value="1"/>
</dbReference>
<gene>
    <name evidence="11" type="ordered locus">sce5396</name>
</gene>
<keyword evidence="12" id="KW-1185">Reference proteome</keyword>
<evidence type="ECO:0000256" key="6">
    <source>
        <dbReference type="ARBA" id="ARBA00022692"/>
    </source>
</evidence>
<dbReference type="GO" id="GO:0015297">
    <property type="term" value="F:antiporter activity"/>
    <property type="evidence" value="ECO:0007669"/>
    <property type="project" value="InterPro"/>
</dbReference>
<dbReference type="InterPro" id="IPR048279">
    <property type="entry name" value="MdtK-like"/>
</dbReference>
<evidence type="ECO:0000313" key="11">
    <source>
        <dbReference type="EMBL" id="CAN95559.1"/>
    </source>
</evidence>
<evidence type="ECO:0000256" key="9">
    <source>
        <dbReference type="ARBA" id="ARBA00023251"/>
    </source>
</evidence>
<feature type="transmembrane region" description="Helical" evidence="10">
    <location>
        <begin position="30"/>
        <end position="58"/>
    </location>
</feature>
<dbReference type="InterPro" id="IPR002528">
    <property type="entry name" value="MATE_fam"/>
</dbReference>
<feature type="transmembrane region" description="Helical" evidence="10">
    <location>
        <begin position="358"/>
        <end position="377"/>
    </location>
</feature>
<dbReference type="InterPro" id="IPR051327">
    <property type="entry name" value="MATE_MepA_subfamily"/>
</dbReference>
<dbReference type="Proteomes" id="UP000002139">
    <property type="component" value="Chromosome"/>
</dbReference>
<dbReference type="EMBL" id="AM746676">
    <property type="protein sequence ID" value="CAN95559.1"/>
    <property type="molecule type" value="Genomic_DNA"/>
</dbReference>
<dbReference type="BioCyc" id="SCEL448385:SCE_RS27685-MONOMER"/>